<evidence type="ECO:0000313" key="2">
    <source>
        <dbReference type="Proteomes" id="UP000243900"/>
    </source>
</evidence>
<gene>
    <name evidence="1" type="ORF">C5O18_02470</name>
</gene>
<sequence>MISGLLLAAAGPLAAVDFAAERDERFMQACMSDATVAAGQRQGLCRCLRDEFAYGGRTSFGLTDVLALDARFWEAPDRRLPHDSLGREIRRLRQACLKGAAGVQPVQKATAQ</sequence>
<dbReference type="EMBL" id="PTQZ01000029">
    <property type="protein sequence ID" value="PQA49406.1"/>
    <property type="molecule type" value="Genomic_DNA"/>
</dbReference>
<accession>A0A2P6AU65</accession>
<evidence type="ECO:0000313" key="1">
    <source>
        <dbReference type="EMBL" id="PQA49406.1"/>
    </source>
</evidence>
<keyword evidence="2" id="KW-1185">Reference proteome</keyword>
<comment type="caution">
    <text evidence="1">The sequence shown here is derived from an EMBL/GenBank/DDBJ whole genome shotgun (WGS) entry which is preliminary data.</text>
</comment>
<organism evidence="1 2">
    <name type="scientific">Amnimonas aquatica</name>
    <dbReference type="NCBI Taxonomy" id="2094561"/>
    <lineage>
        <taxon>Bacteria</taxon>
        <taxon>Pseudomonadati</taxon>
        <taxon>Pseudomonadota</taxon>
        <taxon>Gammaproteobacteria</taxon>
        <taxon>Moraxellales</taxon>
        <taxon>Moraxellaceae</taxon>
        <taxon>Amnimonas</taxon>
    </lineage>
</organism>
<dbReference type="Proteomes" id="UP000243900">
    <property type="component" value="Unassembled WGS sequence"/>
</dbReference>
<dbReference type="AlphaFoldDB" id="A0A2P6AU65"/>
<dbReference type="RefSeq" id="WP_105191286.1">
    <property type="nucleotide sequence ID" value="NZ_PTQZ01000029.1"/>
</dbReference>
<name>A0A2P6AU65_9GAMM</name>
<protein>
    <submittedName>
        <fullName evidence="1">Uncharacterized protein</fullName>
    </submittedName>
</protein>
<reference evidence="2" key="1">
    <citation type="submission" date="2018-02" db="EMBL/GenBank/DDBJ databases">
        <title>Genome sequencing of Solimonas sp. HR-BB.</title>
        <authorList>
            <person name="Lee Y."/>
            <person name="Jeon C.O."/>
        </authorList>
    </citation>
    <scope>NUCLEOTIDE SEQUENCE [LARGE SCALE GENOMIC DNA]</scope>
    <source>
        <strain evidence="2">HR-E</strain>
    </source>
</reference>
<proteinExistence type="predicted"/>